<feature type="transmembrane region" description="Helical" evidence="2">
    <location>
        <begin position="194"/>
        <end position="216"/>
    </location>
</feature>
<dbReference type="Proteomes" id="UP000275267">
    <property type="component" value="Unassembled WGS sequence"/>
</dbReference>
<organism evidence="3 4">
    <name type="scientific">Panicum miliaceum</name>
    <name type="common">Proso millet</name>
    <name type="synonym">Broomcorn millet</name>
    <dbReference type="NCBI Taxonomy" id="4540"/>
    <lineage>
        <taxon>Eukaryota</taxon>
        <taxon>Viridiplantae</taxon>
        <taxon>Streptophyta</taxon>
        <taxon>Embryophyta</taxon>
        <taxon>Tracheophyta</taxon>
        <taxon>Spermatophyta</taxon>
        <taxon>Magnoliopsida</taxon>
        <taxon>Liliopsida</taxon>
        <taxon>Poales</taxon>
        <taxon>Poaceae</taxon>
        <taxon>PACMAD clade</taxon>
        <taxon>Panicoideae</taxon>
        <taxon>Panicodae</taxon>
        <taxon>Paniceae</taxon>
        <taxon>Panicinae</taxon>
        <taxon>Panicum</taxon>
        <taxon>Panicum sect. Panicum</taxon>
    </lineage>
</organism>
<name>A0A3L6TMI2_PANMI</name>
<dbReference type="OrthoDB" id="686167at2759"/>
<keyword evidence="2" id="KW-0812">Transmembrane</keyword>
<proteinExistence type="predicted"/>
<keyword evidence="4" id="KW-1185">Reference proteome</keyword>
<feature type="transmembrane region" description="Helical" evidence="2">
    <location>
        <begin position="228"/>
        <end position="253"/>
    </location>
</feature>
<feature type="region of interest" description="Disordered" evidence="1">
    <location>
        <begin position="25"/>
        <end position="75"/>
    </location>
</feature>
<keyword evidence="2" id="KW-1133">Transmembrane helix</keyword>
<sequence length="323" mass="35398">MMLGVVNHHVRGAVRRSRSTLITDSANSSSWTTDDEADADAASWTTEVDIHDDPRRDETPAERPTSSIEPPSNTAERLSCLPVPFLVLTPFLLWRRTDQPVSVVSTISLLMSSYLFFCIVSLSETVGVFTIFVYVSHLPLLAFAIRLLSTFAGMTVLYLNTICAAGLCGVAIAERRRHNGSENSVKAVQINDKSDPAFPAMVASLMSLVCAARVLWMCFSFRPEDAVAAIFELSFMAIGCLFSWMLFVDGCLLHGALFSGHTLGMLGVAGLMFFYTMLFALAMLFGETVAAIVPWVTAMATAGLLGYTLTVYQQHKQLQRARE</sequence>
<evidence type="ECO:0000313" key="4">
    <source>
        <dbReference type="Proteomes" id="UP000275267"/>
    </source>
</evidence>
<feature type="transmembrane region" description="Helical" evidence="2">
    <location>
        <begin position="100"/>
        <end position="119"/>
    </location>
</feature>
<feature type="transmembrane region" description="Helical" evidence="2">
    <location>
        <begin position="151"/>
        <end position="173"/>
    </location>
</feature>
<feature type="compositionally biased region" description="Basic and acidic residues" evidence="1">
    <location>
        <begin position="48"/>
        <end position="61"/>
    </location>
</feature>
<gene>
    <name evidence="3" type="ORF">C2845_PM01G21760</name>
</gene>
<keyword evidence="2" id="KW-0472">Membrane</keyword>
<comment type="caution">
    <text evidence="3">The sequence shown here is derived from an EMBL/GenBank/DDBJ whole genome shotgun (WGS) entry which is preliminary data.</text>
</comment>
<evidence type="ECO:0000256" key="2">
    <source>
        <dbReference type="SAM" id="Phobius"/>
    </source>
</evidence>
<feature type="transmembrane region" description="Helical" evidence="2">
    <location>
        <begin position="265"/>
        <end position="286"/>
    </location>
</feature>
<feature type="transmembrane region" description="Helical" evidence="2">
    <location>
        <begin position="292"/>
        <end position="312"/>
    </location>
</feature>
<evidence type="ECO:0000313" key="3">
    <source>
        <dbReference type="EMBL" id="RLN41457.1"/>
    </source>
</evidence>
<protein>
    <submittedName>
        <fullName evidence="3">Uncharacterized protein</fullName>
    </submittedName>
</protein>
<reference evidence="4" key="1">
    <citation type="journal article" date="2019" name="Nat. Commun.">
        <title>The genome of broomcorn millet.</title>
        <authorList>
            <person name="Zou C."/>
            <person name="Miki D."/>
            <person name="Li D."/>
            <person name="Tang Q."/>
            <person name="Xiao L."/>
            <person name="Rajput S."/>
            <person name="Deng P."/>
            <person name="Jia W."/>
            <person name="Huang R."/>
            <person name="Zhang M."/>
            <person name="Sun Y."/>
            <person name="Hu J."/>
            <person name="Fu X."/>
            <person name="Schnable P.S."/>
            <person name="Li F."/>
            <person name="Zhang H."/>
            <person name="Feng B."/>
            <person name="Zhu X."/>
            <person name="Liu R."/>
            <person name="Schnable J.C."/>
            <person name="Zhu J.-K."/>
            <person name="Zhang H."/>
        </authorList>
    </citation>
    <scope>NUCLEOTIDE SEQUENCE [LARGE SCALE GENOMIC DNA]</scope>
</reference>
<evidence type="ECO:0000256" key="1">
    <source>
        <dbReference type="SAM" id="MobiDB-lite"/>
    </source>
</evidence>
<feature type="compositionally biased region" description="Polar residues" evidence="1">
    <location>
        <begin position="64"/>
        <end position="75"/>
    </location>
</feature>
<dbReference type="EMBL" id="PQIB02000001">
    <property type="protein sequence ID" value="RLN41457.1"/>
    <property type="molecule type" value="Genomic_DNA"/>
</dbReference>
<dbReference type="AlphaFoldDB" id="A0A3L6TMI2"/>
<feature type="transmembrane region" description="Helical" evidence="2">
    <location>
        <begin position="126"/>
        <end position="145"/>
    </location>
</feature>
<accession>A0A3L6TMI2</accession>